<name>A0AAV8PFK1_ENSVE</name>
<accession>A0AAV8PFK1</accession>
<reference evidence="2 3" key="1">
    <citation type="submission" date="2022-12" db="EMBL/GenBank/DDBJ databases">
        <title>Chromosome-scale assembly of the Ensete ventricosum genome.</title>
        <authorList>
            <person name="Dussert Y."/>
            <person name="Stocks J."/>
            <person name="Wendawek A."/>
            <person name="Woldeyes F."/>
            <person name="Nichols R.A."/>
            <person name="Borrell J.S."/>
        </authorList>
    </citation>
    <scope>NUCLEOTIDE SEQUENCE [LARGE SCALE GENOMIC DNA]</scope>
    <source>
        <strain evidence="3">cv. Maze</strain>
        <tissue evidence="2">Seeds</tissue>
    </source>
</reference>
<gene>
    <name evidence="2" type="ORF">OPV22_017745</name>
</gene>
<dbReference type="AlphaFoldDB" id="A0AAV8PFK1"/>
<proteinExistence type="predicted"/>
<comment type="caution">
    <text evidence="2">The sequence shown here is derived from an EMBL/GenBank/DDBJ whole genome shotgun (WGS) entry which is preliminary data.</text>
</comment>
<sequence length="162" mass="18002">MTAWRGWPPPVDRNHRRRRCRYVGAASLNPFACPESGTSERRARLRRNSAVTARRLDASVGRRMGMRQGAMGGPCLFRRRYCCSNRSRLARKKAAAQISVAGGEPRQRKPGGESLRPSFGVGGRFGGSAQIEWHEGELVDGDGEDSKKKSKRLRHRLRASAG</sequence>
<evidence type="ECO:0000256" key="1">
    <source>
        <dbReference type="SAM" id="MobiDB-lite"/>
    </source>
</evidence>
<dbReference type="Proteomes" id="UP001222027">
    <property type="component" value="Unassembled WGS sequence"/>
</dbReference>
<feature type="region of interest" description="Disordered" evidence="1">
    <location>
        <begin position="96"/>
        <end position="162"/>
    </location>
</feature>
<evidence type="ECO:0000313" key="2">
    <source>
        <dbReference type="EMBL" id="KAJ8485260.1"/>
    </source>
</evidence>
<organism evidence="2 3">
    <name type="scientific">Ensete ventricosum</name>
    <name type="common">Abyssinian banana</name>
    <name type="synonym">Musa ensete</name>
    <dbReference type="NCBI Taxonomy" id="4639"/>
    <lineage>
        <taxon>Eukaryota</taxon>
        <taxon>Viridiplantae</taxon>
        <taxon>Streptophyta</taxon>
        <taxon>Embryophyta</taxon>
        <taxon>Tracheophyta</taxon>
        <taxon>Spermatophyta</taxon>
        <taxon>Magnoliopsida</taxon>
        <taxon>Liliopsida</taxon>
        <taxon>Zingiberales</taxon>
        <taxon>Musaceae</taxon>
        <taxon>Ensete</taxon>
    </lineage>
</organism>
<dbReference type="EMBL" id="JAQQAF010000005">
    <property type="protein sequence ID" value="KAJ8485260.1"/>
    <property type="molecule type" value="Genomic_DNA"/>
</dbReference>
<protein>
    <submittedName>
        <fullName evidence="2">Uncharacterized protein</fullName>
    </submittedName>
</protein>
<evidence type="ECO:0000313" key="3">
    <source>
        <dbReference type="Proteomes" id="UP001222027"/>
    </source>
</evidence>
<feature type="compositionally biased region" description="Basic residues" evidence="1">
    <location>
        <begin position="148"/>
        <end position="162"/>
    </location>
</feature>
<keyword evidence="3" id="KW-1185">Reference proteome</keyword>